<reference evidence="1 2" key="1">
    <citation type="journal article" date="2019" name="Int. J. Syst. Evol. Microbiol.">
        <title>The Global Catalogue of Microorganisms (GCM) 10K type strain sequencing project: providing services to taxonomists for standard genome sequencing and annotation.</title>
        <authorList>
            <consortium name="The Broad Institute Genomics Platform"/>
            <consortium name="The Broad Institute Genome Sequencing Center for Infectious Disease"/>
            <person name="Wu L."/>
            <person name="Ma J."/>
        </authorList>
    </citation>
    <scope>NUCLEOTIDE SEQUENCE [LARGE SCALE GENOMIC DNA]</scope>
    <source>
        <strain evidence="1 2">JCM 9933</strain>
    </source>
</reference>
<evidence type="ECO:0000313" key="2">
    <source>
        <dbReference type="Proteomes" id="UP001501588"/>
    </source>
</evidence>
<dbReference type="EMBL" id="BAAAFZ010000008">
    <property type="protein sequence ID" value="GAA0573934.1"/>
    <property type="molecule type" value="Genomic_DNA"/>
</dbReference>
<evidence type="ECO:0008006" key="3">
    <source>
        <dbReference type="Google" id="ProtNLM"/>
    </source>
</evidence>
<comment type="caution">
    <text evidence="1">The sequence shown here is derived from an EMBL/GenBank/DDBJ whole genome shotgun (WGS) entry which is preliminary data.</text>
</comment>
<sequence length="75" mass="8112">MRDGINLGAAELDETTTASLRLMLSYVEAECLRIGAPDAAKHAAMAAALMTGLEVQPSSVDFSRSARRPRSRRLH</sequence>
<keyword evidence="2" id="KW-1185">Reference proteome</keyword>
<dbReference type="Proteomes" id="UP001501588">
    <property type="component" value="Unassembled WGS sequence"/>
</dbReference>
<gene>
    <name evidence="1" type="ORF">GCM10009416_10810</name>
</gene>
<accession>A0ABN1ET86</accession>
<organism evidence="1 2">
    <name type="scientific">Craurococcus roseus</name>
    <dbReference type="NCBI Taxonomy" id="77585"/>
    <lineage>
        <taxon>Bacteria</taxon>
        <taxon>Pseudomonadati</taxon>
        <taxon>Pseudomonadota</taxon>
        <taxon>Alphaproteobacteria</taxon>
        <taxon>Acetobacterales</taxon>
        <taxon>Acetobacteraceae</taxon>
        <taxon>Craurococcus</taxon>
    </lineage>
</organism>
<proteinExistence type="predicted"/>
<dbReference type="RefSeq" id="WP_343894134.1">
    <property type="nucleotide sequence ID" value="NZ_BAAAFZ010000008.1"/>
</dbReference>
<name>A0ABN1ET86_9PROT</name>
<protein>
    <recommendedName>
        <fullName evidence="3">TetR family transcriptional regulator</fullName>
    </recommendedName>
</protein>
<evidence type="ECO:0000313" key="1">
    <source>
        <dbReference type="EMBL" id="GAA0573934.1"/>
    </source>
</evidence>